<feature type="domain" description="C2H2-type" evidence="14">
    <location>
        <begin position="250"/>
        <end position="278"/>
    </location>
</feature>
<feature type="domain" description="C2H2-type" evidence="14">
    <location>
        <begin position="221"/>
        <end position="249"/>
    </location>
</feature>
<dbReference type="PANTHER" id="PTHR24388:SF53">
    <property type="entry name" value="CHORION TRANSCRIPTION FACTOR CF2-RELATED"/>
    <property type="match status" value="1"/>
</dbReference>
<dbReference type="Gene3D" id="3.40.1800.20">
    <property type="match status" value="1"/>
</dbReference>
<evidence type="ECO:0000256" key="12">
    <source>
        <dbReference type="PROSITE-ProRule" id="PRU01263"/>
    </source>
</evidence>
<dbReference type="EMBL" id="AP029264">
    <property type="protein sequence ID" value="BFF93649.1"/>
    <property type="molecule type" value="Genomic_DNA"/>
</dbReference>
<evidence type="ECO:0000256" key="7">
    <source>
        <dbReference type="ARBA" id="ARBA00023125"/>
    </source>
</evidence>
<dbReference type="GO" id="GO:0000981">
    <property type="term" value="F:DNA-binding transcription factor activity, RNA polymerase II-specific"/>
    <property type="evidence" value="ECO:0007669"/>
    <property type="project" value="TreeGrafter"/>
</dbReference>
<keyword evidence="6" id="KW-0805">Transcription regulation</keyword>
<dbReference type="SUPFAM" id="SSF57667">
    <property type="entry name" value="beta-beta-alpha zinc fingers"/>
    <property type="match status" value="4"/>
</dbReference>
<evidence type="ECO:0000256" key="8">
    <source>
        <dbReference type="ARBA" id="ARBA00023163"/>
    </source>
</evidence>
<name>A0AAU9FD61_DROMD</name>
<keyword evidence="5 12" id="KW-0862">Zinc</keyword>
<dbReference type="FunFam" id="3.30.160.60:FF:000110">
    <property type="entry name" value="Zinc finger protein-like"/>
    <property type="match status" value="1"/>
</dbReference>
<dbReference type="PROSITE" id="PS00028">
    <property type="entry name" value="ZINC_FINGER_C2H2_1"/>
    <property type="match status" value="7"/>
</dbReference>
<dbReference type="GO" id="GO:0008270">
    <property type="term" value="F:zinc ion binding"/>
    <property type="evidence" value="ECO:0007669"/>
    <property type="project" value="UniProtKB-UniRule"/>
</dbReference>
<dbReference type="Pfam" id="PF07776">
    <property type="entry name" value="zf-AD"/>
    <property type="match status" value="1"/>
</dbReference>
<feature type="domain" description="C2H2-type" evidence="14">
    <location>
        <begin position="279"/>
        <end position="306"/>
    </location>
</feature>
<comment type="subcellular location">
    <subcellularLocation>
        <location evidence="1">Nucleus</location>
    </subcellularLocation>
</comment>
<sequence>MYIMQNEAPRAAPNERQKSTSSCRLCHRPASTETTPNIFTDREGFWDGDKFCIADVCQSVWGVQYDRHEYLPEQICSDCLEVLEDFYKQRRGMKEREAALQEQLKEVIKKDPKYRPGLNGNPGEFEAGDDCEIEEVDPDKLAETSDDEMGSDEENENAEDEEEEEEFEDGEDDEAETTIADDADMPLGTNAEQMAEMSMNMELQQPSVEFNSGGARPKTAFLCQYCDLGYTLPIECQKHERTAHDPQAPYCCTFCSLLFVTRATLITHIKSLHDMDRPYVCAQCGKGFVRRSDLKKHAIVHTGVRPYTCNVCTKSFSRNTNLTKHMRIHSGEKPFVCQQCPRSFQTAQEMTNHSRLHSGARPFQCNRCPFSSSRKDKLVAHHQMHTKRDVEEILMQQHQNALHPPTPEQLAQLQHELTQQLTPKPITSQKPGRSFRCDVCDRVFQRERDLQRHRALHLDTLLACKICNLVFNRREQLQRHTLEAHGPTYTCAICCITFLQQIELENHLKVHQLQHKVAQSTQQAIIAAAIMPHKMAEPTAVAKMPPVPQVPLQVRPSAAELNFYSNMVPTMNLGFYSETRPEE</sequence>
<dbReference type="AlphaFoldDB" id="A0AAU9FD61"/>
<feature type="binding site" evidence="12">
    <location>
        <position position="23"/>
    </location>
    <ligand>
        <name>Zn(2+)</name>
        <dbReference type="ChEBI" id="CHEBI:29105"/>
    </ligand>
</feature>
<gene>
    <name evidence="16" type="ORF">DMAD_11462</name>
</gene>
<dbReference type="PROSITE" id="PS50157">
    <property type="entry name" value="ZINC_FINGER_C2H2_2"/>
    <property type="match status" value="9"/>
</dbReference>
<feature type="compositionally biased region" description="Acidic residues" evidence="13">
    <location>
        <begin position="126"/>
        <end position="137"/>
    </location>
</feature>
<dbReference type="FunFam" id="3.30.160.60:FF:002716">
    <property type="entry name" value="Zinc finger protein 212"/>
    <property type="match status" value="1"/>
</dbReference>
<keyword evidence="17" id="KW-1185">Reference proteome</keyword>
<proteinExistence type="inferred from homology"/>
<feature type="binding site" evidence="12">
    <location>
        <position position="26"/>
    </location>
    <ligand>
        <name>Zn(2+)</name>
        <dbReference type="ChEBI" id="CHEBI:29105"/>
    </ligand>
</feature>
<feature type="domain" description="C2H2-type" evidence="14">
    <location>
        <begin position="335"/>
        <end position="362"/>
    </location>
</feature>
<evidence type="ECO:0000256" key="11">
    <source>
        <dbReference type="PROSITE-ProRule" id="PRU00042"/>
    </source>
</evidence>
<feature type="domain" description="C2H2-type" evidence="14">
    <location>
        <begin position="489"/>
        <end position="516"/>
    </location>
</feature>
<evidence type="ECO:0000256" key="4">
    <source>
        <dbReference type="ARBA" id="ARBA00022771"/>
    </source>
</evidence>
<evidence type="ECO:0000256" key="2">
    <source>
        <dbReference type="ARBA" id="ARBA00022723"/>
    </source>
</evidence>
<dbReference type="PROSITE" id="PS51915">
    <property type="entry name" value="ZAD"/>
    <property type="match status" value="1"/>
</dbReference>
<feature type="domain" description="C2H2-type" evidence="14">
    <location>
        <begin position="435"/>
        <end position="457"/>
    </location>
</feature>
<evidence type="ECO:0000259" key="14">
    <source>
        <dbReference type="PROSITE" id="PS50157"/>
    </source>
</evidence>
<keyword evidence="8" id="KW-0804">Transcription</keyword>
<dbReference type="InterPro" id="IPR036236">
    <property type="entry name" value="Znf_C2H2_sf"/>
</dbReference>
<organism evidence="16 17">
    <name type="scientific">Drosophila madeirensis</name>
    <name type="common">Fruit fly</name>
    <dbReference type="NCBI Taxonomy" id="30013"/>
    <lineage>
        <taxon>Eukaryota</taxon>
        <taxon>Metazoa</taxon>
        <taxon>Ecdysozoa</taxon>
        <taxon>Arthropoda</taxon>
        <taxon>Hexapoda</taxon>
        <taxon>Insecta</taxon>
        <taxon>Pterygota</taxon>
        <taxon>Neoptera</taxon>
        <taxon>Endopterygota</taxon>
        <taxon>Diptera</taxon>
        <taxon>Brachycera</taxon>
        <taxon>Muscomorpha</taxon>
        <taxon>Ephydroidea</taxon>
        <taxon>Drosophilidae</taxon>
        <taxon>Drosophila</taxon>
        <taxon>Sophophora</taxon>
    </lineage>
</organism>
<evidence type="ECO:0000256" key="3">
    <source>
        <dbReference type="ARBA" id="ARBA00022737"/>
    </source>
</evidence>
<protein>
    <submittedName>
        <fullName evidence="16">Zinc finger protein 436</fullName>
    </submittedName>
</protein>
<dbReference type="Pfam" id="PF13912">
    <property type="entry name" value="zf-C2H2_6"/>
    <property type="match status" value="1"/>
</dbReference>
<accession>A0AAU9FD61</accession>
<dbReference type="Pfam" id="PF00096">
    <property type="entry name" value="zf-C2H2"/>
    <property type="match status" value="4"/>
</dbReference>
<comment type="similarity">
    <text evidence="10">Belongs to the snail C2H2-type zinc-finger protein family.</text>
</comment>
<evidence type="ECO:0000256" key="1">
    <source>
        <dbReference type="ARBA" id="ARBA00004123"/>
    </source>
</evidence>
<evidence type="ECO:0000313" key="17">
    <source>
        <dbReference type="Proteomes" id="UP001500889"/>
    </source>
</evidence>
<reference evidence="16 17" key="1">
    <citation type="submission" date="2024-02" db="EMBL/GenBank/DDBJ databases">
        <title>A chromosome-level genome assembly of Drosophila madeirensis, a fruit fly species endemic to Madeira island.</title>
        <authorList>
            <person name="Tomihara K."/>
            <person name="Llopart A."/>
            <person name="Yamamoto D."/>
        </authorList>
    </citation>
    <scope>NUCLEOTIDE SEQUENCE [LARGE SCALE GENOMIC DNA]</scope>
    <source>
        <strain evidence="16 17">RF1</strain>
    </source>
</reference>
<evidence type="ECO:0000313" key="16">
    <source>
        <dbReference type="EMBL" id="BFF93649.1"/>
    </source>
</evidence>
<feature type="binding site" evidence="12">
    <location>
        <position position="79"/>
    </location>
    <ligand>
        <name>Zn(2+)</name>
        <dbReference type="ChEBI" id="CHEBI:29105"/>
    </ligand>
</feature>
<dbReference type="Gene3D" id="3.30.160.60">
    <property type="entry name" value="Classic Zinc Finger"/>
    <property type="match status" value="6"/>
</dbReference>
<dbReference type="InterPro" id="IPR012934">
    <property type="entry name" value="Znf_AD"/>
</dbReference>
<feature type="domain" description="C2H2-type" evidence="14">
    <location>
        <begin position="462"/>
        <end position="485"/>
    </location>
</feature>
<dbReference type="SUPFAM" id="SSF57716">
    <property type="entry name" value="Glucocorticoid receptor-like (DNA-binding domain)"/>
    <property type="match status" value="1"/>
</dbReference>
<feature type="domain" description="C2H2-type" evidence="14">
    <location>
        <begin position="307"/>
        <end position="334"/>
    </location>
</feature>
<evidence type="ECO:0000256" key="6">
    <source>
        <dbReference type="ARBA" id="ARBA00023015"/>
    </source>
</evidence>
<dbReference type="PANTHER" id="PTHR24388">
    <property type="entry name" value="ZINC FINGER PROTEIN"/>
    <property type="match status" value="1"/>
</dbReference>
<evidence type="ECO:0000256" key="10">
    <source>
        <dbReference type="ARBA" id="ARBA00037948"/>
    </source>
</evidence>
<dbReference type="Proteomes" id="UP001500889">
    <property type="component" value="Chromosome U"/>
</dbReference>
<feature type="binding site" evidence="12">
    <location>
        <position position="76"/>
    </location>
    <ligand>
        <name>Zn(2+)</name>
        <dbReference type="ChEBI" id="CHEBI:29105"/>
    </ligand>
</feature>
<feature type="domain" description="C2H2-type" evidence="14">
    <location>
        <begin position="363"/>
        <end position="390"/>
    </location>
</feature>
<dbReference type="GO" id="GO:0005634">
    <property type="term" value="C:nucleus"/>
    <property type="evidence" value="ECO:0007669"/>
    <property type="project" value="UniProtKB-SubCell"/>
</dbReference>
<keyword evidence="3" id="KW-0677">Repeat</keyword>
<evidence type="ECO:0000256" key="5">
    <source>
        <dbReference type="ARBA" id="ARBA00022833"/>
    </source>
</evidence>
<keyword evidence="4 11" id="KW-0863">Zinc-finger</keyword>
<feature type="region of interest" description="Disordered" evidence="13">
    <location>
        <begin position="111"/>
        <end position="183"/>
    </location>
</feature>
<dbReference type="FunFam" id="3.30.160.60:FF:000478">
    <property type="entry name" value="Zinc finger protein 133"/>
    <property type="match status" value="1"/>
</dbReference>
<dbReference type="InterPro" id="IPR013087">
    <property type="entry name" value="Znf_C2H2_type"/>
</dbReference>
<keyword evidence="7" id="KW-0238">DNA-binding</keyword>
<feature type="compositionally biased region" description="Acidic residues" evidence="13">
    <location>
        <begin position="144"/>
        <end position="183"/>
    </location>
</feature>
<keyword evidence="9" id="KW-0539">Nucleus</keyword>
<evidence type="ECO:0000256" key="13">
    <source>
        <dbReference type="SAM" id="MobiDB-lite"/>
    </source>
</evidence>
<dbReference type="SMART" id="SM00355">
    <property type="entry name" value="ZnF_C2H2"/>
    <property type="match status" value="9"/>
</dbReference>
<dbReference type="SMART" id="SM00868">
    <property type="entry name" value="zf-AD"/>
    <property type="match status" value="1"/>
</dbReference>
<dbReference type="InterPro" id="IPR050527">
    <property type="entry name" value="Snail/Krueppel_Znf"/>
</dbReference>
<keyword evidence="2 12" id="KW-0479">Metal-binding</keyword>
<evidence type="ECO:0000256" key="9">
    <source>
        <dbReference type="ARBA" id="ARBA00023242"/>
    </source>
</evidence>
<evidence type="ECO:0000259" key="15">
    <source>
        <dbReference type="PROSITE" id="PS51915"/>
    </source>
</evidence>
<dbReference type="GO" id="GO:0000978">
    <property type="term" value="F:RNA polymerase II cis-regulatory region sequence-specific DNA binding"/>
    <property type="evidence" value="ECO:0007669"/>
    <property type="project" value="TreeGrafter"/>
</dbReference>
<feature type="domain" description="ZAD" evidence="15">
    <location>
        <begin position="21"/>
        <end position="103"/>
    </location>
</feature>